<dbReference type="AlphaFoldDB" id="A0AAD4DF52"/>
<accession>A0AAD4DF52</accession>
<dbReference type="Pfam" id="PF00248">
    <property type="entry name" value="Aldo_ket_red"/>
    <property type="match status" value="1"/>
</dbReference>
<dbReference type="InterPro" id="IPR036812">
    <property type="entry name" value="NAD(P)_OxRdtase_dom_sf"/>
</dbReference>
<evidence type="ECO:0000259" key="2">
    <source>
        <dbReference type="Pfam" id="PF00248"/>
    </source>
</evidence>
<gene>
    <name evidence="3" type="primary">AKR7A2</name>
    <name evidence="3" type="ORF">BGZ95_007770</name>
</gene>
<feature type="domain" description="NADP-dependent oxidoreductase" evidence="2">
    <location>
        <begin position="12"/>
        <end position="318"/>
    </location>
</feature>
<dbReference type="InterPro" id="IPR020471">
    <property type="entry name" value="AKR"/>
</dbReference>
<name>A0AAD4DF52_9FUNG</name>
<keyword evidence="1" id="KW-0560">Oxidoreductase</keyword>
<dbReference type="Proteomes" id="UP001194580">
    <property type="component" value="Unassembled WGS sequence"/>
</dbReference>
<dbReference type="Gene3D" id="3.20.20.100">
    <property type="entry name" value="NADP-dependent oxidoreductase domain"/>
    <property type="match status" value="1"/>
</dbReference>
<reference evidence="3" key="1">
    <citation type="journal article" date="2020" name="Fungal Divers.">
        <title>Resolving the Mortierellaceae phylogeny through synthesis of multi-gene phylogenetics and phylogenomics.</title>
        <authorList>
            <person name="Vandepol N."/>
            <person name="Liber J."/>
            <person name="Desiro A."/>
            <person name="Na H."/>
            <person name="Kennedy M."/>
            <person name="Barry K."/>
            <person name="Grigoriev I.V."/>
            <person name="Miller A.N."/>
            <person name="O'Donnell K."/>
            <person name="Stajich J.E."/>
            <person name="Bonito G."/>
        </authorList>
    </citation>
    <scope>NUCLEOTIDE SEQUENCE</scope>
    <source>
        <strain evidence="3">NRRL 28262</strain>
    </source>
</reference>
<dbReference type="InterPro" id="IPR023210">
    <property type="entry name" value="NADP_OxRdtase_dom"/>
</dbReference>
<keyword evidence="4" id="KW-1185">Reference proteome</keyword>
<dbReference type="PANTHER" id="PTHR43364:SF4">
    <property type="entry name" value="NAD(P)-LINKED OXIDOREDUCTASE SUPERFAMILY PROTEIN"/>
    <property type="match status" value="1"/>
</dbReference>
<evidence type="ECO:0000313" key="4">
    <source>
        <dbReference type="Proteomes" id="UP001194580"/>
    </source>
</evidence>
<organism evidence="3 4">
    <name type="scientific">Linnemannia exigua</name>
    <dbReference type="NCBI Taxonomy" id="604196"/>
    <lineage>
        <taxon>Eukaryota</taxon>
        <taxon>Fungi</taxon>
        <taxon>Fungi incertae sedis</taxon>
        <taxon>Mucoromycota</taxon>
        <taxon>Mortierellomycotina</taxon>
        <taxon>Mortierellomycetes</taxon>
        <taxon>Mortierellales</taxon>
        <taxon>Mortierellaceae</taxon>
        <taxon>Linnemannia</taxon>
    </lineage>
</organism>
<dbReference type="PRINTS" id="PR00069">
    <property type="entry name" value="ALDKETRDTASE"/>
</dbReference>
<comment type="caution">
    <text evidence="3">The sequence shown here is derived from an EMBL/GenBank/DDBJ whole genome shotgun (WGS) entry which is preliminary data.</text>
</comment>
<proteinExistence type="predicted"/>
<sequence>MTTHTKGNIPRVILGAMTFGLDSTSSETSACKVRGPQNVAPFLNTLTSHGHIEVDTARVYGNGDSEIVLSQLPELTAHLKIATKVFPYEAGILNKVNLPKQFRESLKALNASKVDIFYLHAPDYSVPLEETCKAVDDLYKEGLFERFGLSNYASWQVAYIHGICSQNNYVLPTVYQGPYNPIERGVVPELLPCLKHFNMSFYAYNPICGGILSGKYRFDHVPEGSRYDSDTPLGNMVRGWYWNKANLEAVASLTQVATTHNLTLLEATLRWMRHHSGLTARDGILIGASTVAQLEESLTELDKGPLPEEMIKAFDDAWDHVKLFSRPYFRAENADAVPILKKD</sequence>
<dbReference type="EMBL" id="JAAAIL010000388">
    <property type="protein sequence ID" value="KAG0276259.1"/>
    <property type="molecule type" value="Genomic_DNA"/>
</dbReference>
<dbReference type="SUPFAM" id="SSF51430">
    <property type="entry name" value="NAD(P)-linked oxidoreductase"/>
    <property type="match status" value="1"/>
</dbReference>
<protein>
    <submittedName>
        <fullName evidence="3">Aflatoxin B1 aldehyde reductase member 2</fullName>
    </submittedName>
</protein>
<dbReference type="GO" id="GO:0016491">
    <property type="term" value="F:oxidoreductase activity"/>
    <property type="evidence" value="ECO:0007669"/>
    <property type="project" value="UniProtKB-KW"/>
</dbReference>
<dbReference type="CDD" id="cd19075">
    <property type="entry name" value="AKR_AKR7A1-5"/>
    <property type="match status" value="1"/>
</dbReference>
<dbReference type="PANTHER" id="PTHR43364">
    <property type="entry name" value="NADH-SPECIFIC METHYLGLYOXAL REDUCTASE-RELATED"/>
    <property type="match status" value="1"/>
</dbReference>
<evidence type="ECO:0000313" key="3">
    <source>
        <dbReference type="EMBL" id="KAG0276259.1"/>
    </source>
</evidence>
<dbReference type="InterPro" id="IPR050523">
    <property type="entry name" value="AKR_Detox_Biosynth"/>
</dbReference>
<evidence type="ECO:0000256" key="1">
    <source>
        <dbReference type="ARBA" id="ARBA00023002"/>
    </source>
</evidence>